<dbReference type="InterPro" id="IPR007272">
    <property type="entry name" value="Sulf_transp_TsuA/YedE"/>
</dbReference>
<evidence type="ECO:0000256" key="1">
    <source>
        <dbReference type="ARBA" id="ARBA00004429"/>
    </source>
</evidence>
<dbReference type="KEGG" id="cmav:ABHF33_14925"/>
<dbReference type="PANTHER" id="PTHR30574:SF1">
    <property type="entry name" value="SULPHUR TRANSPORT DOMAIN-CONTAINING PROTEIN"/>
    <property type="match status" value="1"/>
</dbReference>
<keyword evidence="7 9" id="KW-0472">Membrane</keyword>
<dbReference type="GO" id="GO:0005886">
    <property type="term" value="C:plasma membrane"/>
    <property type="evidence" value="ECO:0007669"/>
    <property type="project" value="UniProtKB-SubCell"/>
</dbReference>
<keyword evidence="3" id="KW-1003">Cell membrane</keyword>
<dbReference type="Pfam" id="PF04143">
    <property type="entry name" value="Sulf_transp"/>
    <property type="match status" value="1"/>
</dbReference>
<evidence type="ECO:0000256" key="3">
    <source>
        <dbReference type="ARBA" id="ARBA00022475"/>
    </source>
</evidence>
<gene>
    <name evidence="10" type="ORF">ABHF33_14925</name>
</gene>
<feature type="transmembrane region" description="Helical" evidence="9">
    <location>
        <begin position="12"/>
        <end position="31"/>
    </location>
</feature>
<feature type="transmembrane region" description="Helical" evidence="9">
    <location>
        <begin position="130"/>
        <end position="147"/>
    </location>
</feature>
<comment type="subcellular location">
    <subcellularLocation>
        <location evidence="1">Cell inner membrane</location>
        <topology evidence="1">Multi-pass membrane protein</topology>
    </subcellularLocation>
</comment>
<feature type="transmembrane region" description="Helical" evidence="9">
    <location>
        <begin position="90"/>
        <end position="110"/>
    </location>
</feature>
<evidence type="ECO:0000313" key="10">
    <source>
        <dbReference type="EMBL" id="XBM00331.1"/>
    </source>
</evidence>
<evidence type="ECO:0000256" key="2">
    <source>
        <dbReference type="ARBA" id="ARBA00022448"/>
    </source>
</evidence>
<dbReference type="EMBL" id="CP157355">
    <property type="protein sequence ID" value="XBM00331.1"/>
    <property type="molecule type" value="Genomic_DNA"/>
</dbReference>
<evidence type="ECO:0000256" key="5">
    <source>
        <dbReference type="ARBA" id="ARBA00022692"/>
    </source>
</evidence>
<feature type="transmembrane region" description="Helical" evidence="9">
    <location>
        <begin position="66"/>
        <end position="84"/>
    </location>
</feature>
<proteinExistence type="inferred from homology"/>
<feature type="transmembrane region" description="Helical" evidence="9">
    <location>
        <begin position="37"/>
        <end position="54"/>
    </location>
</feature>
<sequence length="151" mass="15355">MPFIQIDVANFTPLAGLLGGAVIGLSAGLLVLLAGRIAGIAGIIGGLFSTGALFNDPKGDKNWRILFVLGLLLAPAVWSLFAPLPALGMVTSPVGLIVAGLLVGIGTRYANGCTSGHGICGLSRLSLRSLAAVISFMAAGFITVYLIKHVL</sequence>
<evidence type="ECO:0000256" key="8">
    <source>
        <dbReference type="ARBA" id="ARBA00035655"/>
    </source>
</evidence>
<reference evidence="10" key="1">
    <citation type="submission" date="2024-05" db="EMBL/GenBank/DDBJ databases">
        <authorList>
            <person name="Yang L."/>
            <person name="Pan L."/>
        </authorList>
    </citation>
    <scope>NUCLEOTIDE SEQUENCE</scope>
    <source>
        <strain evidence="10">FCG-7</strain>
    </source>
</reference>
<keyword evidence="4" id="KW-0997">Cell inner membrane</keyword>
<dbReference type="AlphaFoldDB" id="A0AAU7F933"/>
<evidence type="ECO:0000256" key="4">
    <source>
        <dbReference type="ARBA" id="ARBA00022519"/>
    </source>
</evidence>
<keyword evidence="2" id="KW-0813">Transport</keyword>
<accession>A0AAU7F933</accession>
<keyword evidence="6 9" id="KW-1133">Transmembrane helix</keyword>
<name>A0AAU7F933_9NEIS</name>
<evidence type="ECO:0000256" key="6">
    <source>
        <dbReference type="ARBA" id="ARBA00022989"/>
    </source>
</evidence>
<evidence type="ECO:0000256" key="9">
    <source>
        <dbReference type="SAM" id="Phobius"/>
    </source>
</evidence>
<dbReference type="PANTHER" id="PTHR30574">
    <property type="entry name" value="INNER MEMBRANE PROTEIN YEDE"/>
    <property type="match status" value="1"/>
</dbReference>
<organism evidence="10">
    <name type="scientific">Chitinibacter mangrovi</name>
    <dbReference type="NCBI Taxonomy" id="3153927"/>
    <lineage>
        <taxon>Bacteria</taxon>
        <taxon>Pseudomonadati</taxon>
        <taxon>Pseudomonadota</taxon>
        <taxon>Betaproteobacteria</taxon>
        <taxon>Neisseriales</taxon>
        <taxon>Chitinibacteraceae</taxon>
        <taxon>Chitinibacter</taxon>
    </lineage>
</organism>
<comment type="similarity">
    <text evidence="8">Belongs to the TsuA/YedE (TC 9.B.102) family.</text>
</comment>
<protein>
    <submittedName>
        <fullName evidence="10">YeeE/YedE thiosulfate transporter family protein</fullName>
    </submittedName>
</protein>
<dbReference type="RefSeq" id="WP_348944687.1">
    <property type="nucleotide sequence ID" value="NZ_CP157355.1"/>
</dbReference>
<keyword evidence="5 9" id="KW-0812">Transmembrane</keyword>
<evidence type="ECO:0000256" key="7">
    <source>
        <dbReference type="ARBA" id="ARBA00023136"/>
    </source>
</evidence>